<dbReference type="GO" id="GO:0016485">
    <property type="term" value="P:protein processing"/>
    <property type="evidence" value="ECO:0007669"/>
    <property type="project" value="InterPro"/>
</dbReference>
<dbReference type="GO" id="GO:0005789">
    <property type="term" value="C:endoplasmic reticulum membrane"/>
    <property type="evidence" value="ECO:0007669"/>
    <property type="project" value="UniProtKB-SubCell"/>
</dbReference>
<dbReference type="EMBL" id="UPTC01000038">
    <property type="protein sequence ID" value="VBB25746.1"/>
    <property type="molecule type" value="Genomic_DNA"/>
</dbReference>
<evidence type="ECO:0000256" key="2">
    <source>
        <dbReference type="ARBA" id="ARBA00004653"/>
    </source>
</evidence>
<protein>
    <recommendedName>
        <fullName evidence="14">Presenilin</fullName>
    </recommendedName>
</protein>
<comment type="subcellular location">
    <subcellularLocation>
        <location evidence="1">Endoplasmic reticulum membrane</location>
        <topology evidence="1">Multi-pass membrane protein</topology>
    </subcellularLocation>
    <subcellularLocation>
        <location evidence="2">Golgi apparatus membrane</location>
        <topology evidence="2">Multi-pass membrane protein</topology>
    </subcellularLocation>
</comment>
<dbReference type="PANTHER" id="PTHR10202">
    <property type="entry name" value="PRESENILIN"/>
    <property type="match status" value="1"/>
</dbReference>
<accession>A0A498S1Z1</accession>
<dbReference type="Proteomes" id="UP000276991">
    <property type="component" value="Unassembled WGS sequence"/>
</dbReference>
<keyword evidence="13" id="KW-1185">Reference proteome</keyword>
<organism evidence="12 13">
    <name type="scientific">Acanthocheilonema viteae</name>
    <name type="common">Filarial nematode worm</name>
    <name type="synonym">Dipetalonema viteae</name>
    <dbReference type="NCBI Taxonomy" id="6277"/>
    <lineage>
        <taxon>Eukaryota</taxon>
        <taxon>Metazoa</taxon>
        <taxon>Ecdysozoa</taxon>
        <taxon>Nematoda</taxon>
        <taxon>Chromadorea</taxon>
        <taxon>Rhabditida</taxon>
        <taxon>Spirurina</taxon>
        <taxon>Spiruromorpha</taxon>
        <taxon>Filarioidea</taxon>
        <taxon>Onchocercidae</taxon>
        <taxon>Acanthocheilonema</taxon>
    </lineage>
</organism>
<evidence type="ECO:0000256" key="6">
    <source>
        <dbReference type="ARBA" id="ARBA00022976"/>
    </source>
</evidence>
<keyword evidence="4 11" id="KW-0812">Transmembrane</keyword>
<dbReference type="GO" id="GO:0034205">
    <property type="term" value="P:amyloid-beta formation"/>
    <property type="evidence" value="ECO:0007669"/>
    <property type="project" value="TreeGrafter"/>
</dbReference>
<evidence type="ECO:0000256" key="3">
    <source>
        <dbReference type="ARBA" id="ARBA00008604"/>
    </source>
</evidence>
<evidence type="ECO:0000256" key="11">
    <source>
        <dbReference type="SAM" id="Phobius"/>
    </source>
</evidence>
<dbReference type="PANTHER" id="PTHR10202:SF25">
    <property type="entry name" value="PRESENILIN SPE-4"/>
    <property type="match status" value="1"/>
</dbReference>
<evidence type="ECO:0000256" key="4">
    <source>
        <dbReference type="ARBA" id="ARBA00022692"/>
    </source>
</evidence>
<evidence type="ECO:0000256" key="9">
    <source>
        <dbReference type="ARBA" id="ARBA00023136"/>
    </source>
</evidence>
<sequence length="455" mass="51658">MSQRATDQLMWKDEQELWVAIEYWTKQLKQVERLLVPVTLNILLTLIIWIGVYETKTDSNSVFYYMLDPRHNRTTGSEIVDGMVNGIGCVLMLAVISFALLAMALYDYKRLVQMWLYMSCVLIIFGVFASFLVDLFKAFGFQTAPPILTTFTVISYGTVGILVFFTKKTPLYMHQFYVICNCSLVSVFYLRMFPTHTAWFVLVCIIIWDAFAVLAPVGPLRRINEKAHEYSDQVLRFLMFTAEDRNNEPHEGTTVNKCIVESKQQKPKASREKSSITKLDPEAEEECIQRRKAPCSKNDVEAEIVGKISANFGTDEKQKNDETNFTVYDALNDGFHPQLKSQQLLGLFFFTIQFETHQLMSYFNLASVRLGMGDFVFYSLLVGKAAATRSGMCVAGSVIGILVGLVITLTILSSDDETTPALPVSISIALILHFGIQLFVEPFYHQIIIAQRLFL</sequence>
<feature type="compositionally biased region" description="Basic and acidic residues" evidence="10">
    <location>
        <begin position="269"/>
        <end position="281"/>
    </location>
</feature>
<dbReference type="AlphaFoldDB" id="A0A498S1Z1"/>
<keyword evidence="7 11" id="KW-1133">Transmembrane helix</keyword>
<dbReference type="GO" id="GO:0070765">
    <property type="term" value="C:gamma-secretase complex"/>
    <property type="evidence" value="ECO:0007669"/>
    <property type="project" value="TreeGrafter"/>
</dbReference>
<keyword evidence="5" id="KW-0256">Endoplasmic reticulum</keyword>
<evidence type="ECO:0000313" key="12">
    <source>
        <dbReference type="EMBL" id="VBB25746.1"/>
    </source>
</evidence>
<dbReference type="GO" id="GO:0007219">
    <property type="term" value="P:Notch signaling pathway"/>
    <property type="evidence" value="ECO:0007669"/>
    <property type="project" value="UniProtKB-KW"/>
</dbReference>
<dbReference type="GO" id="GO:0055074">
    <property type="term" value="P:calcium ion homeostasis"/>
    <property type="evidence" value="ECO:0007669"/>
    <property type="project" value="TreeGrafter"/>
</dbReference>
<evidence type="ECO:0000256" key="10">
    <source>
        <dbReference type="SAM" id="MobiDB-lite"/>
    </source>
</evidence>
<evidence type="ECO:0000256" key="8">
    <source>
        <dbReference type="ARBA" id="ARBA00023034"/>
    </source>
</evidence>
<evidence type="ECO:0000256" key="5">
    <source>
        <dbReference type="ARBA" id="ARBA00022824"/>
    </source>
</evidence>
<feature type="transmembrane region" description="Helical" evidence="11">
    <location>
        <begin position="198"/>
        <end position="217"/>
    </location>
</feature>
<feature type="transmembrane region" description="Helical" evidence="11">
    <location>
        <begin position="115"/>
        <end position="133"/>
    </location>
</feature>
<keyword evidence="6" id="KW-0914">Notch signaling pathway</keyword>
<gene>
    <name evidence="12" type="ORF">NAV_LOCUS576</name>
</gene>
<evidence type="ECO:0000256" key="1">
    <source>
        <dbReference type="ARBA" id="ARBA00004477"/>
    </source>
</evidence>
<evidence type="ECO:0000313" key="13">
    <source>
        <dbReference type="Proteomes" id="UP000276991"/>
    </source>
</evidence>
<dbReference type="Gene3D" id="1.10.472.100">
    <property type="entry name" value="Presenilin"/>
    <property type="match status" value="1"/>
</dbReference>
<evidence type="ECO:0008006" key="14">
    <source>
        <dbReference type="Google" id="ProtNLM"/>
    </source>
</evidence>
<feature type="transmembrane region" description="Helical" evidence="11">
    <location>
        <begin position="424"/>
        <end position="444"/>
    </location>
</feature>
<feature type="transmembrane region" description="Helical" evidence="11">
    <location>
        <begin position="34"/>
        <end position="53"/>
    </location>
</feature>
<proteinExistence type="inferred from homology"/>
<dbReference type="GO" id="GO:0042500">
    <property type="term" value="F:aspartic endopeptidase activity, intramembrane cleaving"/>
    <property type="evidence" value="ECO:0007669"/>
    <property type="project" value="InterPro"/>
</dbReference>
<feature type="transmembrane region" description="Helical" evidence="11">
    <location>
        <begin position="393"/>
        <end position="412"/>
    </location>
</feature>
<feature type="transmembrane region" description="Helical" evidence="11">
    <location>
        <begin position="83"/>
        <end position="106"/>
    </location>
</feature>
<dbReference type="InterPro" id="IPR006639">
    <property type="entry name" value="Preselin/SPP"/>
</dbReference>
<feature type="transmembrane region" description="Helical" evidence="11">
    <location>
        <begin position="176"/>
        <end position="192"/>
    </location>
</feature>
<reference evidence="12 13" key="1">
    <citation type="submission" date="2018-08" db="EMBL/GenBank/DDBJ databases">
        <authorList>
            <person name="Laetsch R D."/>
            <person name="Stevens L."/>
            <person name="Kumar S."/>
            <person name="Blaxter L. M."/>
        </authorList>
    </citation>
    <scope>NUCLEOTIDE SEQUENCE [LARGE SCALE GENOMIC DNA]</scope>
</reference>
<dbReference type="SMART" id="SM00730">
    <property type="entry name" value="PSN"/>
    <property type="match status" value="1"/>
</dbReference>
<dbReference type="InterPro" id="IPR001108">
    <property type="entry name" value="Peptidase_A22A"/>
</dbReference>
<dbReference type="GO" id="GO:0000139">
    <property type="term" value="C:Golgi membrane"/>
    <property type="evidence" value="ECO:0007669"/>
    <property type="project" value="UniProtKB-SubCell"/>
</dbReference>
<dbReference type="OrthoDB" id="20287at2759"/>
<comment type="similarity">
    <text evidence="3">Belongs to the peptidase A22A family.</text>
</comment>
<keyword evidence="8" id="KW-0333">Golgi apparatus</keyword>
<dbReference type="Pfam" id="PF01080">
    <property type="entry name" value="Presenilin"/>
    <property type="match status" value="1"/>
</dbReference>
<keyword evidence="9 11" id="KW-0472">Membrane</keyword>
<feature type="region of interest" description="Disordered" evidence="10">
    <location>
        <begin position="263"/>
        <end position="282"/>
    </location>
</feature>
<evidence type="ECO:0000256" key="7">
    <source>
        <dbReference type="ARBA" id="ARBA00022989"/>
    </source>
</evidence>
<dbReference type="InterPro" id="IPR042524">
    <property type="entry name" value="Presenilin_C"/>
</dbReference>
<feature type="transmembrane region" description="Helical" evidence="11">
    <location>
        <begin position="145"/>
        <end position="164"/>
    </location>
</feature>
<dbReference type="STRING" id="6277.A0A498S1Z1"/>
<name>A0A498S1Z1_ACAVI</name>
<dbReference type="GO" id="GO:0006509">
    <property type="term" value="P:membrane protein ectodomain proteolysis"/>
    <property type="evidence" value="ECO:0007669"/>
    <property type="project" value="TreeGrafter"/>
</dbReference>